<dbReference type="AlphaFoldDB" id="A0AAN6V195"/>
<feature type="compositionally biased region" description="Gly residues" evidence="1">
    <location>
        <begin position="136"/>
        <end position="145"/>
    </location>
</feature>
<dbReference type="RefSeq" id="XP_062635980.1">
    <property type="nucleotide sequence ID" value="XM_062777570.1"/>
</dbReference>
<name>A0AAN6V195_9PEZI</name>
<accession>A0AAN6V195</accession>
<reference evidence="2" key="2">
    <citation type="submission" date="2023-05" db="EMBL/GenBank/DDBJ databases">
        <authorList>
            <consortium name="Lawrence Berkeley National Laboratory"/>
            <person name="Steindorff A."/>
            <person name="Hensen N."/>
            <person name="Bonometti L."/>
            <person name="Westerberg I."/>
            <person name="Brannstrom I.O."/>
            <person name="Guillou S."/>
            <person name="Cros-Aarteil S."/>
            <person name="Calhoun S."/>
            <person name="Haridas S."/>
            <person name="Kuo A."/>
            <person name="Mondo S."/>
            <person name="Pangilinan J."/>
            <person name="Riley R."/>
            <person name="Labutti K."/>
            <person name="Andreopoulos B."/>
            <person name="Lipzen A."/>
            <person name="Chen C."/>
            <person name="Yanf M."/>
            <person name="Daum C."/>
            <person name="Ng V."/>
            <person name="Clum A."/>
            <person name="Ohm R."/>
            <person name="Martin F."/>
            <person name="Silar P."/>
            <person name="Natvig D."/>
            <person name="Lalanne C."/>
            <person name="Gautier V."/>
            <person name="Ament-Velasquez S.L."/>
            <person name="Kruys A."/>
            <person name="Hutchinson M.I."/>
            <person name="Powell A.J."/>
            <person name="Barry K."/>
            <person name="Miller A.N."/>
            <person name="Grigoriev I.V."/>
            <person name="Debuchy R."/>
            <person name="Gladieux P."/>
            <person name="Thoren M.H."/>
            <person name="Johannesson H."/>
        </authorList>
    </citation>
    <scope>NUCLEOTIDE SEQUENCE</scope>
    <source>
        <strain evidence="2">CBS 141.50</strain>
    </source>
</reference>
<dbReference type="Proteomes" id="UP001302676">
    <property type="component" value="Unassembled WGS sequence"/>
</dbReference>
<keyword evidence="3" id="KW-1185">Reference proteome</keyword>
<feature type="compositionally biased region" description="Basic and acidic residues" evidence="1">
    <location>
        <begin position="103"/>
        <end position="122"/>
    </location>
</feature>
<dbReference type="GeneID" id="87814183"/>
<sequence length="162" mass="17852">MCFHRRLVFTCSHHAWLNLTKACDTEASFERGNTDTGCSIRWSHGYDTIRVQDKCAKCAGTQQGDSYRFGVVKDQIQALKEHLKLIKGDRQIKEEAWLSGEVEPGRSGEEDGGEGDRDEKGQDAGGSLSSFSFSPGGTGRLSGGTMVGEEEYLIKINSEQQQ</sequence>
<evidence type="ECO:0000256" key="1">
    <source>
        <dbReference type="SAM" id="MobiDB-lite"/>
    </source>
</evidence>
<proteinExistence type="predicted"/>
<evidence type="ECO:0000313" key="2">
    <source>
        <dbReference type="EMBL" id="KAK4142609.1"/>
    </source>
</evidence>
<comment type="caution">
    <text evidence="2">The sequence shown here is derived from an EMBL/GenBank/DDBJ whole genome shotgun (WGS) entry which is preliminary data.</text>
</comment>
<dbReference type="EMBL" id="MU853595">
    <property type="protein sequence ID" value="KAK4142609.1"/>
    <property type="molecule type" value="Genomic_DNA"/>
</dbReference>
<organism evidence="2 3">
    <name type="scientific">Dichotomopilus funicola</name>
    <dbReference type="NCBI Taxonomy" id="1934379"/>
    <lineage>
        <taxon>Eukaryota</taxon>
        <taxon>Fungi</taxon>
        <taxon>Dikarya</taxon>
        <taxon>Ascomycota</taxon>
        <taxon>Pezizomycotina</taxon>
        <taxon>Sordariomycetes</taxon>
        <taxon>Sordariomycetidae</taxon>
        <taxon>Sordariales</taxon>
        <taxon>Chaetomiaceae</taxon>
        <taxon>Dichotomopilus</taxon>
    </lineage>
</organism>
<protein>
    <submittedName>
        <fullName evidence="2">Uncharacterized protein</fullName>
    </submittedName>
</protein>
<feature type="compositionally biased region" description="Low complexity" evidence="1">
    <location>
        <begin position="125"/>
        <end position="135"/>
    </location>
</feature>
<reference evidence="2" key="1">
    <citation type="journal article" date="2023" name="Mol. Phylogenet. Evol.">
        <title>Genome-scale phylogeny and comparative genomics of the fungal order Sordariales.</title>
        <authorList>
            <person name="Hensen N."/>
            <person name="Bonometti L."/>
            <person name="Westerberg I."/>
            <person name="Brannstrom I.O."/>
            <person name="Guillou S."/>
            <person name="Cros-Aarteil S."/>
            <person name="Calhoun S."/>
            <person name="Haridas S."/>
            <person name="Kuo A."/>
            <person name="Mondo S."/>
            <person name="Pangilinan J."/>
            <person name="Riley R."/>
            <person name="LaButti K."/>
            <person name="Andreopoulos B."/>
            <person name="Lipzen A."/>
            <person name="Chen C."/>
            <person name="Yan M."/>
            <person name="Daum C."/>
            <person name="Ng V."/>
            <person name="Clum A."/>
            <person name="Steindorff A."/>
            <person name="Ohm R.A."/>
            <person name="Martin F."/>
            <person name="Silar P."/>
            <person name="Natvig D.O."/>
            <person name="Lalanne C."/>
            <person name="Gautier V."/>
            <person name="Ament-Velasquez S.L."/>
            <person name="Kruys A."/>
            <person name="Hutchinson M.I."/>
            <person name="Powell A.J."/>
            <person name="Barry K."/>
            <person name="Miller A.N."/>
            <person name="Grigoriev I.V."/>
            <person name="Debuchy R."/>
            <person name="Gladieux P."/>
            <person name="Hiltunen Thoren M."/>
            <person name="Johannesson H."/>
        </authorList>
    </citation>
    <scope>NUCLEOTIDE SEQUENCE</scope>
    <source>
        <strain evidence="2">CBS 141.50</strain>
    </source>
</reference>
<evidence type="ECO:0000313" key="3">
    <source>
        <dbReference type="Proteomes" id="UP001302676"/>
    </source>
</evidence>
<gene>
    <name evidence="2" type="ORF">C8A04DRAFT_13066</name>
</gene>
<feature type="region of interest" description="Disordered" evidence="1">
    <location>
        <begin position="96"/>
        <end position="145"/>
    </location>
</feature>